<dbReference type="Pfam" id="PF24722">
    <property type="entry name" value="DUF7674"/>
    <property type="match status" value="1"/>
</dbReference>
<dbReference type="HOGENOM" id="CLU_1010841_0_0_9"/>
<gene>
    <name evidence="3" type="ORF">CLOLEP_02928</name>
</gene>
<comment type="caution">
    <text evidence="3">The sequence shown here is derived from an EMBL/GenBank/DDBJ whole genome shotgun (WGS) entry which is preliminary data.</text>
</comment>
<organism evidence="3 4">
    <name type="scientific">[Clostridium] leptum DSM 753</name>
    <dbReference type="NCBI Taxonomy" id="428125"/>
    <lineage>
        <taxon>Bacteria</taxon>
        <taxon>Bacillati</taxon>
        <taxon>Bacillota</taxon>
        <taxon>Clostridia</taxon>
        <taxon>Eubacteriales</taxon>
        <taxon>Oscillospiraceae</taxon>
        <taxon>Oscillospiraceae incertae sedis</taxon>
    </lineage>
</organism>
<dbReference type="eggNOG" id="ENOG5033RGY">
    <property type="taxonomic scope" value="Bacteria"/>
</dbReference>
<proteinExistence type="predicted"/>
<dbReference type="AlphaFoldDB" id="A7VWG3"/>
<protein>
    <recommendedName>
        <fullName evidence="2">DUF7674 domain-containing protein</fullName>
    </recommendedName>
</protein>
<accession>A7VWG3</accession>
<evidence type="ECO:0000256" key="1">
    <source>
        <dbReference type="SAM" id="MobiDB-lite"/>
    </source>
</evidence>
<sequence>MNKRPGVIFLDNKAFDLIADKVGEALDSQGFVRQKVDTDSKSEQIALYTGEGSAYSVLFDGEVKKYFLRSCAMTDEGPDNQWKNIAVWLFDPETDSTKEAESIAADFVETVEGPKRKAIVQQQNKKKKKSDEGNVDPLFFCNRLVNVFPSLKDDIRFEKEHYPSFRGVTFAREKIVPQVQYLLRTPGEQQRKEKLFTILDDVYNVGDLDVRGIITMVILNSIEGDAAETAREAMTPALQKAWKNALKYKGKNVKPEKKKKPKKSFMGSTLNDMRR</sequence>
<reference evidence="3 4" key="1">
    <citation type="submission" date="2007-08" db="EMBL/GenBank/DDBJ databases">
        <title>Draft genome sequence of Clostridium leptum (DSM 753).</title>
        <authorList>
            <person name="Sudarsanam P."/>
            <person name="Ley R."/>
            <person name="Guruge J."/>
            <person name="Turnbaugh P.J."/>
            <person name="Mahowald M."/>
            <person name="Liep D."/>
            <person name="Gordon J."/>
        </authorList>
    </citation>
    <scope>NUCLEOTIDE SEQUENCE [LARGE SCALE GENOMIC DNA]</scope>
    <source>
        <strain evidence="3 4">DSM 753</strain>
    </source>
</reference>
<dbReference type="InterPro" id="IPR056091">
    <property type="entry name" value="DUF7674"/>
</dbReference>
<dbReference type="Proteomes" id="UP000003490">
    <property type="component" value="Unassembled WGS sequence"/>
</dbReference>
<feature type="region of interest" description="Disordered" evidence="1">
    <location>
        <begin position="250"/>
        <end position="275"/>
    </location>
</feature>
<name>A7VWG3_9FIRM</name>
<evidence type="ECO:0000313" key="4">
    <source>
        <dbReference type="Proteomes" id="UP000003490"/>
    </source>
</evidence>
<feature type="compositionally biased region" description="Basic residues" evidence="1">
    <location>
        <begin position="250"/>
        <end position="263"/>
    </location>
</feature>
<reference evidence="3 4" key="2">
    <citation type="submission" date="2007-08" db="EMBL/GenBank/DDBJ databases">
        <authorList>
            <person name="Fulton L."/>
            <person name="Clifton S."/>
            <person name="Fulton B."/>
            <person name="Xu J."/>
            <person name="Minx P."/>
            <person name="Pepin K.H."/>
            <person name="Johnson M."/>
            <person name="Thiruvilangam P."/>
            <person name="Bhonagiri V."/>
            <person name="Nash W.E."/>
            <person name="Wang C."/>
            <person name="Mardis E.R."/>
            <person name="Wilson R.K."/>
        </authorList>
    </citation>
    <scope>NUCLEOTIDE SEQUENCE [LARGE SCALE GENOMIC DNA]</scope>
    <source>
        <strain evidence="3 4">DSM 753</strain>
    </source>
</reference>
<feature type="compositionally biased region" description="Polar residues" evidence="1">
    <location>
        <begin position="266"/>
        <end position="275"/>
    </location>
</feature>
<evidence type="ECO:0000259" key="2">
    <source>
        <dbReference type="Pfam" id="PF24722"/>
    </source>
</evidence>
<dbReference type="EMBL" id="ABCB02000020">
    <property type="protein sequence ID" value="EDO60110.1"/>
    <property type="molecule type" value="Genomic_DNA"/>
</dbReference>
<feature type="domain" description="DUF7674" evidence="2">
    <location>
        <begin position="142"/>
        <end position="246"/>
    </location>
</feature>
<evidence type="ECO:0000313" key="3">
    <source>
        <dbReference type="EMBL" id="EDO60110.1"/>
    </source>
</evidence>